<dbReference type="GO" id="GO:0016301">
    <property type="term" value="F:kinase activity"/>
    <property type="evidence" value="ECO:0007669"/>
    <property type="project" value="UniProtKB-KW"/>
</dbReference>
<dbReference type="Gene3D" id="1.10.510.10">
    <property type="entry name" value="Transferase(Phosphotransferase) domain 1"/>
    <property type="match status" value="1"/>
</dbReference>
<dbReference type="OrthoDB" id="998752at2759"/>
<sequence>MKVVDQLLAPSCVVSEVVKCIHIGLLCVQADPVDRPTMSSVVVMLASDAMMLPSLAKPASYVGRAIAEPTESSSNDEVFLINEVTSSIFSPR</sequence>
<dbReference type="Proteomes" id="UP001165190">
    <property type="component" value="Unassembled WGS sequence"/>
</dbReference>
<dbReference type="SUPFAM" id="SSF56112">
    <property type="entry name" value="Protein kinase-like (PK-like)"/>
    <property type="match status" value="1"/>
</dbReference>
<dbReference type="InterPro" id="IPR011009">
    <property type="entry name" value="Kinase-like_dom_sf"/>
</dbReference>
<gene>
    <name evidence="1" type="ORF">HRI_001423500</name>
</gene>
<keyword evidence="1" id="KW-0418">Kinase</keyword>
<evidence type="ECO:0000313" key="1">
    <source>
        <dbReference type="EMBL" id="GMI77542.1"/>
    </source>
</evidence>
<keyword evidence="2" id="KW-1185">Reference proteome</keyword>
<organism evidence="1 2">
    <name type="scientific">Hibiscus trionum</name>
    <name type="common">Flower of an hour</name>
    <dbReference type="NCBI Taxonomy" id="183268"/>
    <lineage>
        <taxon>Eukaryota</taxon>
        <taxon>Viridiplantae</taxon>
        <taxon>Streptophyta</taxon>
        <taxon>Embryophyta</taxon>
        <taxon>Tracheophyta</taxon>
        <taxon>Spermatophyta</taxon>
        <taxon>Magnoliopsida</taxon>
        <taxon>eudicotyledons</taxon>
        <taxon>Gunneridae</taxon>
        <taxon>Pentapetalae</taxon>
        <taxon>rosids</taxon>
        <taxon>malvids</taxon>
        <taxon>Malvales</taxon>
        <taxon>Malvaceae</taxon>
        <taxon>Malvoideae</taxon>
        <taxon>Hibiscus</taxon>
    </lineage>
</organism>
<proteinExistence type="predicted"/>
<name>A0A9W7HHJ5_HIBTR</name>
<accession>A0A9W7HHJ5</accession>
<reference evidence="1" key="1">
    <citation type="submission" date="2023-05" db="EMBL/GenBank/DDBJ databases">
        <title>Genome and transcriptome analyses reveal genes involved in the formation of fine ridges on petal epidermal cells in Hibiscus trionum.</title>
        <authorList>
            <person name="Koshimizu S."/>
            <person name="Masuda S."/>
            <person name="Ishii T."/>
            <person name="Shirasu K."/>
            <person name="Hoshino A."/>
            <person name="Arita M."/>
        </authorList>
    </citation>
    <scope>NUCLEOTIDE SEQUENCE</scope>
    <source>
        <strain evidence="1">Hamamatsu line</strain>
    </source>
</reference>
<dbReference type="AlphaFoldDB" id="A0A9W7HHJ5"/>
<dbReference type="PANTHER" id="PTHR27006">
    <property type="entry name" value="PROMASTIGOTE SURFACE ANTIGEN PROTEIN PSA"/>
    <property type="match status" value="1"/>
</dbReference>
<evidence type="ECO:0000313" key="2">
    <source>
        <dbReference type="Proteomes" id="UP001165190"/>
    </source>
</evidence>
<dbReference type="EMBL" id="BSYR01000014">
    <property type="protein sequence ID" value="GMI77542.1"/>
    <property type="molecule type" value="Genomic_DNA"/>
</dbReference>
<protein>
    <submittedName>
        <fullName evidence="1">Cysteine-rich RLK (RECEPTOR-like protein kinase) 7</fullName>
    </submittedName>
</protein>
<dbReference type="PANTHER" id="PTHR27006:SF586">
    <property type="entry name" value="CYSTEINE-RICH RECEPTOR-LIKE PROTEIN KINASE 10"/>
    <property type="match status" value="1"/>
</dbReference>
<keyword evidence="1" id="KW-0808">Transferase</keyword>
<comment type="caution">
    <text evidence="1">The sequence shown here is derived from an EMBL/GenBank/DDBJ whole genome shotgun (WGS) entry which is preliminary data.</text>
</comment>